<comment type="caution">
    <text evidence="3">The sequence shown here is derived from an EMBL/GenBank/DDBJ whole genome shotgun (WGS) entry which is preliminary data.</text>
</comment>
<evidence type="ECO:0000313" key="4">
    <source>
        <dbReference type="Proteomes" id="UP000246991"/>
    </source>
</evidence>
<reference evidence="3 4" key="1">
    <citation type="submission" date="2018-03" db="EMBL/GenBank/DDBJ databases">
        <title>Genomes of Pezizomycetes fungi and the evolution of truffles.</title>
        <authorList>
            <person name="Murat C."/>
            <person name="Payen T."/>
            <person name="Noel B."/>
            <person name="Kuo A."/>
            <person name="Martin F.M."/>
        </authorList>
    </citation>
    <scope>NUCLEOTIDE SEQUENCE [LARGE SCALE GENOMIC DNA]</scope>
    <source>
        <strain evidence="3">091103-1</strain>
    </source>
</reference>
<dbReference type="AlphaFoldDB" id="A0A317SX67"/>
<organism evidence="3 4">
    <name type="scientific">Tuber magnatum</name>
    <name type="common">white Piedmont truffle</name>
    <dbReference type="NCBI Taxonomy" id="42249"/>
    <lineage>
        <taxon>Eukaryota</taxon>
        <taxon>Fungi</taxon>
        <taxon>Dikarya</taxon>
        <taxon>Ascomycota</taxon>
        <taxon>Pezizomycotina</taxon>
        <taxon>Pezizomycetes</taxon>
        <taxon>Pezizales</taxon>
        <taxon>Tuberaceae</taxon>
        <taxon>Tuber</taxon>
    </lineage>
</organism>
<proteinExistence type="predicted"/>
<keyword evidence="4" id="KW-1185">Reference proteome</keyword>
<protein>
    <submittedName>
        <fullName evidence="3">Uncharacterized protein</fullName>
    </submittedName>
</protein>
<keyword evidence="2" id="KW-0472">Membrane</keyword>
<name>A0A317SX67_9PEZI</name>
<gene>
    <name evidence="3" type="ORF">C7212DRAFT_290879</name>
</gene>
<dbReference type="Proteomes" id="UP000246991">
    <property type="component" value="Unassembled WGS sequence"/>
</dbReference>
<feature type="region of interest" description="Disordered" evidence="1">
    <location>
        <begin position="321"/>
        <end position="364"/>
    </location>
</feature>
<feature type="compositionally biased region" description="Basic and acidic residues" evidence="1">
    <location>
        <begin position="163"/>
        <end position="177"/>
    </location>
</feature>
<dbReference type="EMBL" id="PYWC01000011">
    <property type="protein sequence ID" value="PWW78952.1"/>
    <property type="molecule type" value="Genomic_DNA"/>
</dbReference>
<feature type="compositionally biased region" description="Polar residues" evidence="1">
    <location>
        <begin position="338"/>
        <end position="357"/>
    </location>
</feature>
<keyword evidence="2" id="KW-1133">Transmembrane helix</keyword>
<evidence type="ECO:0000256" key="2">
    <source>
        <dbReference type="SAM" id="Phobius"/>
    </source>
</evidence>
<sequence>MYPGRGIHQSKADMPAFLDSPLLSDLGITGIRGQDTGGGSSLIPESDPHDRHLITILQGPAHAASLPVGQSAKSIIRRHDAASGKTEPSTSDATTKPAGQRNSQARGGQGDETENRGNTRGNSGGGGGSDDRDSPSDGDGDGGRGAYGGRGRRGRRGRRGGGRRGEGPRDPQAEEGRGPWVGQFRFTAIDGEYVECIRTTLETRAYLRDLADRPRLTLADVEFLTNFVSEQSSPPDQVILQEIWGLASKAERAARRTLREEAWPARGEKAAFGLVSVNSPFGIFAWPWRQLWDIAFSLDDADYQLPGTNAYQDYINEQRARAEQGGNDDDNVDPPPATTQRQSSNDPGTRAKLTTPSLPHRPHQTPVASILRAGPKPGAAWGILTFLGLGLVLTLAIYNSLIFLRMRSDQQSWEFANGSRSKAGPFWSVENSCWSHCLSGVWGGPSQSHTRWQQWEWLWTLLEGWLATSDEGQILPS</sequence>
<feature type="transmembrane region" description="Helical" evidence="2">
    <location>
        <begin position="379"/>
        <end position="404"/>
    </location>
</feature>
<dbReference type="STRING" id="42249.A0A317SX67"/>
<keyword evidence="2" id="KW-0812">Transmembrane</keyword>
<feature type="region of interest" description="Disordered" evidence="1">
    <location>
        <begin position="64"/>
        <end position="179"/>
    </location>
</feature>
<evidence type="ECO:0000313" key="3">
    <source>
        <dbReference type="EMBL" id="PWW78952.1"/>
    </source>
</evidence>
<feature type="compositionally biased region" description="Basic residues" evidence="1">
    <location>
        <begin position="150"/>
        <end position="162"/>
    </location>
</feature>
<evidence type="ECO:0000256" key="1">
    <source>
        <dbReference type="SAM" id="MobiDB-lite"/>
    </source>
</evidence>
<accession>A0A317SX67</accession>
<dbReference type="OrthoDB" id="5408878at2759"/>